<organism evidence="2 3">
    <name type="scientific">Providencia rettgeri</name>
    <dbReference type="NCBI Taxonomy" id="587"/>
    <lineage>
        <taxon>Bacteria</taxon>
        <taxon>Pseudomonadati</taxon>
        <taxon>Pseudomonadota</taxon>
        <taxon>Gammaproteobacteria</taxon>
        <taxon>Enterobacterales</taxon>
        <taxon>Morganellaceae</taxon>
        <taxon>Providencia</taxon>
    </lineage>
</organism>
<evidence type="ECO:0000259" key="1">
    <source>
        <dbReference type="Pfam" id="PF25944"/>
    </source>
</evidence>
<dbReference type="Gene3D" id="2.40.30.170">
    <property type="match status" value="1"/>
</dbReference>
<reference evidence="2" key="1">
    <citation type="submission" date="2021-03" db="EMBL/GenBank/DDBJ databases">
        <title>Molecular epidemiology and mechanisms of colistin and carbapenem resistance in Enterobacteriaceae from clinical isolates, the environment and porcine samples in Pretoria, South Africa.</title>
        <authorList>
            <person name="Bogoshi D."/>
            <person name="Mbelle N.M."/>
            <person name="Naidoo V."/>
            <person name="Osei Sekyere J."/>
        </authorList>
    </citation>
    <scope>NUCLEOTIDE SEQUENCE</scope>
    <source>
        <strain evidence="2">C052</strain>
    </source>
</reference>
<name>A0A939ND94_PRORE</name>
<proteinExistence type="predicted"/>
<dbReference type="Pfam" id="PF25944">
    <property type="entry name" value="Beta-barrel_RND"/>
    <property type="match status" value="1"/>
</dbReference>
<dbReference type="SUPFAM" id="SSF111369">
    <property type="entry name" value="HlyD-like secretion proteins"/>
    <property type="match status" value="1"/>
</dbReference>
<protein>
    <recommendedName>
        <fullName evidence="1">Multidrug resistance protein MdtA-like beta-barrel domain-containing protein</fullName>
    </recommendedName>
</protein>
<comment type="caution">
    <text evidence="2">The sequence shown here is derived from an EMBL/GenBank/DDBJ whole genome shotgun (WGS) entry which is preliminary data.</text>
</comment>
<dbReference type="Proteomes" id="UP000664477">
    <property type="component" value="Unassembled WGS sequence"/>
</dbReference>
<sequence length="51" mass="5565">MHVEILKASGKPFDVKGKVLFSGLTVDEATGDVLVRILVNNTKRELLPVCL</sequence>
<feature type="domain" description="Multidrug resistance protein MdtA-like beta-barrel" evidence="1">
    <location>
        <begin position="2"/>
        <end position="48"/>
    </location>
</feature>
<dbReference type="InterPro" id="IPR058626">
    <property type="entry name" value="MdtA-like_b-barrel"/>
</dbReference>
<dbReference type="AlphaFoldDB" id="A0A939ND94"/>
<gene>
    <name evidence="2" type="ORF">J4727_20085</name>
</gene>
<dbReference type="EMBL" id="JAGETQ010000257">
    <property type="protein sequence ID" value="MBO1916715.1"/>
    <property type="molecule type" value="Genomic_DNA"/>
</dbReference>
<accession>A0A939ND94</accession>
<evidence type="ECO:0000313" key="2">
    <source>
        <dbReference type="EMBL" id="MBO1916715.1"/>
    </source>
</evidence>
<evidence type="ECO:0000313" key="3">
    <source>
        <dbReference type="Proteomes" id="UP000664477"/>
    </source>
</evidence>